<gene>
    <name evidence="7" type="ORF">NMYAN_90108</name>
</gene>
<feature type="domain" description="Bacterial virulence protein VirB8" evidence="6">
    <location>
        <begin position="54"/>
        <end position="265"/>
    </location>
</feature>
<keyword evidence="2 5" id="KW-0812">Transmembrane</keyword>
<evidence type="ECO:0000313" key="8">
    <source>
        <dbReference type="Proteomes" id="UP000601736"/>
    </source>
</evidence>
<organism evidence="7 8">
    <name type="scientific">Nitrosomonas nitrosa</name>
    <dbReference type="NCBI Taxonomy" id="52442"/>
    <lineage>
        <taxon>Bacteria</taxon>
        <taxon>Pseudomonadati</taxon>
        <taxon>Pseudomonadota</taxon>
        <taxon>Betaproteobacteria</taxon>
        <taxon>Nitrosomonadales</taxon>
        <taxon>Nitrosomonadaceae</taxon>
        <taxon>Nitrosomonas</taxon>
    </lineage>
</organism>
<proteinExistence type="predicted"/>
<comment type="caution">
    <text evidence="7">The sequence shown here is derived from an EMBL/GenBank/DDBJ whole genome shotgun (WGS) entry which is preliminary data.</text>
</comment>
<dbReference type="SUPFAM" id="SSF54427">
    <property type="entry name" value="NTF2-like"/>
    <property type="match status" value="1"/>
</dbReference>
<evidence type="ECO:0000256" key="4">
    <source>
        <dbReference type="ARBA" id="ARBA00023136"/>
    </source>
</evidence>
<name>A0A8H8Z248_9PROT</name>
<dbReference type="CDD" id="cd16425">
    <property type="entry name" value="TrbF"/>
    <property type="match status" value="1"/>
</dbReference>
<evidence type="ECO:0000256" key="1">
    <source>
        <dbReference type="ARBA" id="ARBA00004167"/>
    </source>
</evidence>
<keyword evidence="4 5" id="KW-0472">Membrane</keyword>
<evidence type="ECO:0000256" key="3">
    <source>
        <dbReference type="ARBA" id="ARBA00022989"/>
    </source>
</evidence>
<dbReference type="NCBIfam" id="NF010462">
    <property type="entry name" value="PRK13887.1"/>
    <property type="match status" value="1"/>
</dbReference>
<evidence type="ECO:0000259" key="6">
    <source>
        <dbReference type="Pfam" id="PF04335"/>
    </source>
</evidence>
<reference evidence="7" key="1">
    <citation type="submission" date="2021-02" db="EMBL/GenBank/DDBJ databases">
        <authorList>
            <person name="Han P."/>
        </authorList>
    </citation>
    <scope>NUCLEOTIDE SEQUENCE</scope>
    <source>
        <strain evidence="7">Nitrosomonas nitrosa 18-3D</strain>
    </source>
</reference>
<dbReference type="AlphaFoldDB" id="A0A8H8Z248"/>
<dbReference type="InterPro" id="IPR007430">
    <property type="entry name" value="VirB8"/>
</dbReference>
<accession>A0A8H8Z248</accession>
<dbReference type="EMBL" id="CAJNAP010000055">
    <property type="protein sequence ID" value="CAE6519093.1"/>
    <property type="molecule type" value="Genomic_DNA"/>
</dbReference>
<evidence type="ECO:0000256" key="5">
    <source>
        <dbReference type="SAM" id="Phobius"/>
    </source>
</evidence>
<keyword evidence="3 5" id="KW-1133">Transmembrane helix</keyword>
<protein>
    <submittedName>
        <fullName evidence="7">VirB8 family protein</fullName>
    </submittedName>
</protein>
<dbReference type="Pfam" id="PF04335">
    <property type="entry name" value="VirB8"/>
    <property type="match status" value="1"/>
</dbReference>
<dbReference type="RefSeq" id="WP_204800497.1">
    <property type="nucleotide sequence ID" value="NZ_CAJNAP010000055.1"/>
</dbReference>
<dbReference type="Proteomes" id="UP000601736">
    <property type="component" value="Unassembled WGS sequence"/>
</dbReference>
<dbReference type="GO" id="GO:0016020">
    <property type="term" value="C:membrane"/>
    <property type="evidence" value="ECO:0007669"/>
    <property type="project" value="UniProtKB-SubCell"/>
</dbReference>
<sequence length="267" mass="30127">MSTLSDLTAKIRKHRFSLTGKTDEPIRKDDGIDSSTFIEGGRRAGESENPYLSARRTWNDHMRSVQSSRNMWQMLAILCLMIALAGVGGMIYIGSQSKFIPYVVQVNNLGEAIAVSRADVAAVADKRVVHASLASFINDVRMVTPDIALQRKAIFRAYAMLKTNDPATAKANEWFNGHADNSPFKRAETQTVSVDIISVIPQSPETWQVDWLEKVYDRQGHPLEAPFKMRALLRVYHRPPTQSTTEEQIRNNPLGIYIQDYSWSRQS</sequence>
<evidence type="ECO:0000256" key="2">
    <source>
        <dbReference type="ARBA" id="ARBA00022692"/>
    </source>
</evidence>
<evidence type="ECO:0000313" key="7">
    <source>
        <dbReference type="EMBL" id="CAE6519093.1"/>
    </source>
</evidence>
<dbReference type="InterPro" id="IPR035658">
    <property type="entry name" value="TrbF"/>
</dbReference>
<dbReference type="InterPro" id="IPR032710">
    <property type="entry name" value="NTF2-like_dom_sf"/>
</dbReference>
<feature type="transmembrane region" description="Helical" evidence="5">
    <location>
        <begin position="72"/>
        <end position="93"/>
    </location>
</feature>
<comment type="subcellular location">
    <subcellularLocation>
        <location evidence="1">Membrane</location>
        <topology evidence="1">Single-pass membrane protein</topology>
    </subcellularLocation>
</comment>
<dbReference type="Gene3D" id="3.10.450.230">
    <property type="entry name" value="VirB8 protein"/>
    <property type="match status" value="1"/>
</dbReference>